<comment type="caution">
    <text evidence="2">The sequence shown here is derived from an EMBL/GenBank/DDBJ whole genome shotgun (WGS) entry which is preliminary data.</text>
</comment>
<dbReference type="AlphaFoldDB" id="A0ABD5WPF4"/>
<gene>
    <name evidence="2" type="ORF">ACFQJ6_22310</name>
</gene>
<dbReference type="EMBL" id="JBHSZH010000005">
    <property type="protein sequence ID" value="MFC7082407.1"/>
    <property type="molecule type" value="Genomic_DNA"/>
</dbReference>
<dbReference type="RefSeq" id="WP_276279587.1">
    <property type="nucleotide sequence ID" value="NZ_CP119809.1"/>
</dbReference>
<name>A0ABD5WPF4_9EURY</name>
<feature type="region of interest" description="Disordered" evidence="1">
    <location>
        <begin position="1"/>
        <end position="56"/>
    </location>
</feature>
<proteinExistence type="predicted"/>
<organism evidence="2 3">
    <name type="scientific">Halorussus caseinilyticus</name>
    <dbReference type="NCBI Taxonomy" id="3034025"/>
    <lineage>
        <taxon>Archaea</taxon>
        <taxon>Methanobacteriati</taxon>
        <taxon>Methanobacteriota</taxon>
        <taxon>Stenosarchaea group</taxon>
        <taxon>Halobacteria</taxon>
        <taxon>Halobacteriales</taxon>
        <taxon>Haladaptataceae</taxon>
        <taxon>Halorussus</taxon>
    </lineage>
</organism>
<evidence type="ECO:0000256" key="1">
    <source>
        <dbReference type="SAM" id="MobiDB-lite"/>
    </source>
</evidence>
<protein>
    <recommendedName>
        <fullName evidence="4">Death domain-associated protein</fullName>
    </recommendedName>
</protein>
<keyword evidence="3" id="KW-1185">Reference proteome</keyword>
<sequence length="56" mass="6122">MAADSGNDGDEREETDFRDPELANGDSVSDRLEEIDFEESEGNSVAELRGKIDSDS</sequence>
<evidence type="ECO:0000313" key="3">
    <source>
        <dbReference type="Proteomes" id="UP001596407"/>
    </source>
</evidence>
<evidence type="ECO:0000313" key="2">
    <source>
        <dbReference type="EMBL" id="MFC7082407.1"/>
    </source>
</evidence>
<accession>A0ABD5WPF4</accession>
<reference evidence="2 3" key="1">
    <citation type="journal article" date="2019" name="Int. J. Syst. Evol. Microbiol.">
        <title>The Global Catalogue of Microorganisms (GCM) 10K type strain sequencing project: providing services to taxonomists for standard genome sequencing and annotation.</title>
        <authorList>
            <consortium name="The Broad Institute Genomics Platform"/>
            <consortium name="The Broad Institute Genome Sequencing Center for Infectious Disease"/>
            <person name="Wu L."/>
            <person name="Ma J."/>
        </authorList>
    </citation>
    <scope>NUCLEOTIDE SEQUENCE [LARGE SCALE GENOMIC DNA]</scope>
    <source>
        <strain evidence="2 3">DT72</strain>
    </source>
</reference>
<dbReference type="GeneID" id="79304163"/>
<evidence type="ECO:0008006" key="4">
    <source>
        <dbReference type="Google" id="ProtNLM"/>
    </source>
</evidence>
<dbReference type="Proteomes" id="UP001596407">
    <property type="component" value="Unassembled WGS sequence"/>
</dbReference>